<feature type="domain" description="Histidine kinase/HSP90-like ATPase" evidence="2">
    <location>
        <begin position="266"/>
        <end position="360"/>
    </location>
</feature>
<dbReference type="SMART" id="SM00387">
    <property type="entry name" value="HATPase_c"/>
    <property type="match status" value="1"/>
</dbReference>
<keyword evidence="1" id="KW-0812">Transmembrane</keyword>
<feature type="transmembrane region" description="Helical" evidence="1">
    <location>
        <begin position="130"/>
        <end position="157"/>
    </location>
</feature>
<evidence type="ECO:0000259" key="2">
    <source>
        <dbReference type="SMART" id="SM00387"/>
    </source>
</evidence>
<protein>
    <submittedName>
        <fullName evidence="3">Histidine kinase</fullName>
    </submittedName>
</protein>
<dbReference type="SUPFAM" id="SSF55874">
    <property type="entry name" value="ATPase domain of HSP90 chaperone/DNA topoisomerase II/histidine kinase"/>
    <property type="match status" value="1"/>
</dbReference>
<keyword evidence="3" id="KW-0418">Kinase</keyword>
<dbReference type="Pfam" id="PF06580">
    <property type="entry name" value="His_kinase"/>
    <property type="match status" value="1"/>
</dbReference>
<reference evidence="3 4" key="1">
    <citation type="submission" date="2020-10" db="EMBL/GenBank/DDBJ databases">
        <title>Connecting structure to function with the recovery of over 1000 high-quality activated sludge metagenome-assembled genomes encoding full-length rRNA genes using long-read sequencing.</title>
        <authorList>
            <person name="Singleton C.M."/>
            <person name="Petriglieri F."/>
            <person name="Kristensen J.M."/>
            <person name="Kirkegaard R.H."/>
            <person name="Michaelsen T.Y."/>
            <person name="Andersen M.H."/>
            <person name="Karst S.M."/>
            <person name="Dueholm M.S."/>
            <person name="Nielsen P.H."/>
            <person name="Albertsen M."/>
        </authorList>
    </citation>
    <scope>NUCLEOTIDE SEQUENCE [LARGE SCALE GENOMIC DNA]</scope>
    <source>
        <strain evidence="3">OdNE_18-Q3-R46-58_MAXAC.008</strain>
    </source>
</reference>
<keyword evidence="3" id="KW-0808">Transferase</keyword>
<dbReference type="InterPro" id="IPR050640">
    <property type="entry name" value="Bact_2-comp_sensor_kinase"/>
</dbReference>
<keyword evidence="1" id="KW-1133">Transmembrane helix</keyword>
<dbReference type="InterPro" id="IPR036890">
    <property type="entry name" value="HATPase_C_sf"/>
</dbReference>
<dbReference type="GO" id="GO:0000155">
    <property type="term" value="F:phosphorelay sensor kinase activity"/>
    <property type="evidence" value="ECO:0007669"/>
    <property type="project" value="InterPro"/>
</dbReference>
<keyword evidence="1" id="KW-0472">Membrane</keyword>
<comment type="caution">
    <text evidence="3">The sequence shown here is derived from an EMBL/GenBank/DDBJ whole genome shotgun (WGS) entry which is preliminary data.</text>
</comment>
<gene>
    <name evidence="3" type="ORF">IPN91_10700</name>
</gene>
<feature type="transmembrane region" description="Helical" evidence="1">
    <location>
        <begin position="88"/>
        <end position="110"/>
    </location>
</feature>
<dbReference type="AlphaFoldDB" id="A0A936K6G5"/>
<dbReference type="Proteomes" id="UP000709959">
    <property type="component" value="Unassembled WGS sequence"/>
</dbReference>
<proteinExistence type="predicted"/>
<dbReference type="InterPro" id="IPR010559">
    <property type="entry name" value="Sig_transdc_His_kin_internal"/>
</dbReference>
<dbReference type="InterPro" id="IPR003594">
    <property type="entry name" value="HATPase_dom"/>
</dbReference>
<dbReference type="EMBL" id="JADKCH010000011">
    <property type="protein sequence ID" value="MBK8573096.1"/>
    <property type="molecule type" value="Genomic_DNA"/>
</dbReference>
<organism evidence="3 4">
    <name type="scientific">Candidatus Geothrix odensensis</name>
    <dbReference type="NCBI Taxonomy" id="2954440"/>
    <lineage>
        <taxon>Bacteria</taxon>
        <taxon>Pseudomonadati</taxon>
        <taxon>Acidobacteriota</taxon>
        <taxon>Holophagae</taxon>
        <taxon>Holophagales</taxon>
        <taxon>Holophagaceae</taxon>
        <taxon>Geothrix</taxon>
    </lineage>
</organism>
<name>A0A936K6G5_9BACT</name>
<dbReference type="GO" id="GO:0016020">
    <property type="term" value="C:membrane"/>
    <property type="evidence" value="ECO:0007669"/>
    <property type="project" value="InterPro"/>
</dbReference>
<evidence type="ECO:0000313" key="3">
    <source>
        <dbReference type="EMBL" id="MBK8573096.1"/>
    </source>
</evidence>
<sequence length="363" mass="39780">MQIGALQQHFRSRLRKRTPWVIVLLFAALFTGLQFLVVPMATQLRHPGALVNSLVMPFLVSFSYGFLAPMPWRWSGDDRSRPAFGRGLLQALVFNALVIFALVTISWFLVRNADLKAEAMGLAPGVNGSFKGVLVLNLLVGLPMMTILGAIISFSVISEEEKAAAESRLEEAQWVLLRGQLSPHVLFNSLNGLAELVRQDPVAAEQGILDLSELYRALLRHGDRPRAPLAEERALVQRFLAVEGLRLGGRLRVLWDWDAGLDQVEAPPFLIQPLVENALKHGIAPHPEGGLLEISLRRHNGGLVLRVSNTGRGLGLVPGTGVGLANLEARLRLAYGSAAILHLRSEGPRTVATVELPSLEMRR</sequence>
<accession>A0A936K6G5</accession>
<evidence type="ECO:0000256" key="1">
    <source>
        <dbReference type="SAM" id="Phobius"/>
    </source>
</evidence>
<dbReference type="PANTHER" id="PTHR34220">
    <property type="entry name" value="SENSOR HISTIDINE KINASE YPDA"/>
    <property type="match status" value="1"/>
</dbReference>
<feature type="transmembrane region" description="Helical" evidence="1">
    <location>
        <begin position="49"/>
        <end position="67"/>
    </location>
</feature>
<evidence type="ECO:0000313" key="4">
    <source>
        <dbReference type="Proteomes" id="UP000709959"/>
    </source>
</evidence>
<dbReference type="PANTHER" id="PTHR34220:SF7">
    <property type="entry name" value="SENSOR HISTIDINE KINASE YPDA"/>
    <property type="match status" value="1"/>
</dbReference>
<feature type="transmembrane region" description="Helical" evidence="1">
    <location>
        <begin position="20"/>
        <end position="37"/>
    </location>
</feature>
<dbReference type="Gene3D" id="3.30.565.10">
    <property type="entry name" value="Histidine kinase-like ATPase, C-terminal domain"/>
    <property type="match status" value="1"/>
</dbReference>